<feature type="signal peptide" evidence="1">
    <location>
        <begin position="1"/>
        <end position="21"/>
    </location>
</feature>
<keyword evidence="1" id="KW-0732">Signal</keyword>
<dbReference type="STRING" id="1317121.ATO11_15785"/>
<protein>
    <submittedName>
        <fullName evidence="2">Uncharacterized protein</fullName>
    </submittedName>
</protein>
<dbReference type="AlphaFoldDB" id="A0A0L1JND5"/>
<evidence type="ECO:0000313" key="3">
    <source>
        <dbReference type="Proteomes" id="UP000036938"/>
    </source>
</evidence>
<feature type="chain" id="PRO_5005554089" evidence="1">
    <location>
        <begin position="22"/>
        <end position="199"/>
    </location>
</feature>
<evidence type="ECO:0000313" key="2">
    <source>
        <dbReference type="EMBL" id="KNG92913.1"/>
    </source>
</evidence>
<dbReference type="EMBL" id="AQQZ01000007">
    <property type="protein sequence ID" value="KNG92913.1"/>
    <property type="molecule type" value="Genomic_DNA"/>
</dbReference>
<sequence>MRRRAALLCAAVLMLATQAPSQGVAPTGAARPLEAALERPFALRLWRSNRAFLEILLSDLDAGRGAIAAEPGRDLFDLDVYVMFLADFDAPEDAEGHVLEQVLRRELARLGPASNFALFRVPLTRNSDGAQKALNVIAVETGTMREISDLCLAVILYDMARWYFSSPPALALDKVGGRSNLCQREGWRSVEEARAAEVE</sequence>
<accession>A0A0L1JND5</accession>
<proteinExistence type="predicted"/>
<gene>
    <name evidence="2" type="ORF">ATO11_15785</name>
</gene>
<name>A0A0L1JND5_9RHOB</name>
<keyword evidence="3" id="KW-1185">Reference proteome</keyword>
<evidence type="ECO:0000256" key="1">
    <source>
        <dbReference type="SAM" id="SignalP"/>
    </source>
</evidence>
<reference evidence="2 3" key="1">
    <citation type="journal article" date="2015" name="Int. J. Syst. Evol. Microbiol.">
        <title>Aestuariivita atlantica sp. nov., isolated from deep sea sediment of the Atlantic Ocean.</title>
        <authorList>
            <person name="Li G."/>
            <person name="Lai Q."/>
            <person name="Du Y."/>
            <person name="Liu X."/>
            <person name="Sun F."/>
            <person name="Shao Z."/>
        </authorList>
    </citation>
    <scope>NUCLEOTIDE SEQUENCE [LARGE SCALE GENOMIC DNA]</scope>
    <source>
        <strain evidence="2 3">22II-S11-z3</strain>
    </source>
</reference>
<dbReference type="Proteomes" id="UP000036938">
    <property type="component" value="Unassembled WGS sequence"/>
</dbReference>
<organism evidence="2 3">
    <name type="scientific">Pseudaestuariivita atlantica</name>
    <dbReference type="NCBI Taxonomy" id="1317121"/>
    <lineage>
        <taxon>Bacteria</taxon>
        <taxon>Pseudomonadati</taxon>
        <taxon>Pseudomonadota</taxon>
        <taxon>Alphaproteobacteria</taxon>
        <taxon>Rhodobacterales</taxon>
        <taxon>Paracoccaceae</taxon>
        <taxon>Pseudaestuariivita</taxon>
    </lineage>
</organism>
<comment type="caution">
    <text evidence="2">The sequence shown here is derived from an EMBL/GenBank/DDBJ whole genome shotgun (WGS) entry which is preliminary data.</text>
</comment>